<keyword evidence="3" id="KW-0238">DNA-binding</keyword>
<dbReference type="CDD" id="cd06267">
    <property type="entry name" value="PBP1_LacI_sugar_binding-like"/>
    <property type="match status" value="1"/>
</dbReference>
<dbReference type="RefSeq" id="WP_126594732.1">
    <property type="nucleotide sequence ID" value="NZ_BIFQ01000001.1"/>
</dbReference>
<dbReference type="Pfam" id="PF00532">
    <property type="entry name" value="Peripla_BP_1"/>
    <property type="match status" value="1"/>
</dbReference>
<protein>
    <submittedName>
        <fullName evidence="6">LacI family transcriptional regulator</fullName>
    </submittedName>
</protein>
<accession>A0A401Z9B3</accession>
<keyword evidence="2" id="KW-0805">Transcription regulation</keyword>
<evidence type="ECO:0000256" key="4">
    <source>
        <dbReference type="ARBA" id="ARBA00023163"/>
    </source>
</evidence>
<dbReference type="InterPro" id="IPR010982">
    <property type="entry name" value="Lambda_DNA-bd_dom_sf"/>
</dbReference>
<dbReference type="Gene3D" id="1.10.260.40">
    <property type="entry name" value="lambda repressor-like DNA-binding domains"/>
    <property type="match status" value="1"/>
</dbReference>
<dbReference type="SUPFAM" id="SSF47413">
    <property type="entry name" value="lambda repressor-like DNA-binding domains"/>
    <property type="match status" value="1"/>
</dbReference>
<evidence type="ECO:0000259" key="5">
    <source>
        <dbReference type="PROSITE" id="PS50932"/>
    </source>
</evidence>
<dbReference type="SMART" id="SM00354">
    <property type="entry name" value="HTH_LACI"/>
    <property type="match status" value="1"/>
</dbReference>
<dbReference type="CDD" id="cd01392">
    <property type="entry name" value="HTH_LacI"/>
    <property type="match status" value="1"/>
</dbReference>
<dbReference type="Gene3D" id="3.40.50.2300">
    <property type="match status" value="2"/>
</dbReference>
<dbReference type="GO" id="GO:0003700">
    <property type="term" value="F:DNA-binding transcription factor activity"/>
    <property type="evidence" value="ECO:0007669"/>
    <property type="project" value="TreeGrafter"/>
</dbReference>
<dbReference type="PROSITE" id="PS00356">
    <property type="entry name" value="HTH_LACI_1"/>
    <property type="match status" value="1"/>
</dbReference>
<keyword evidence="1" id="KW-0678">Repressor</keyword>
<dbReference type="InterPro" id="IPR000843">
    <property type="entry name" value="HTH_LacI"/>
</dbReference>
<dbReference type="InterPro" id="IPR001761">
    <property type="entry name" value="Peripla_BP/Lac1_sug-bd_dom"/>
</dbReference>
<reference evidence="7" key="1">
    <citation type="submission" date="2018-12" db="EMBL/GenBank/DDBJ databases">
        <title>Tengunoibacter tsumagoiensis gen. nov., sp. nov., Dictyobacter kobayashii sp. nov., D. alpinus sp. nov., and D. joshuensis sp. nov. and description of Dictyobacteraceae fam. nov. within the order Ktedonobacterales isolated from Tengu-no-mugimeshi.</title>
        <authorList>
            <person name="Wang C.M."/>
            <person name="Zheng Y."/>
            <person name="Sakai Y."/>
            <person name="Toyoda A."/>
            <person name="Minakuchi Y."/>
            <person name="Abe K."/>
            <person name="Yokota A."/>
            <person name="Yabe S."/>
        </authorList>
    </citation>
    <scope>NUCLEOTIDE SEQUENCE [LARGE SCALE GENOMIC DNA]</scope>
    <source>
        <strain evidence="7">S-27</strain>
    </source>
</reference>
<dbReference type="InterPro" id="IPR028082">
    <property type="entry name" value="Peripla_BP_I"/>
</dbReference>
<comment type="caution">
    <text evidence="6">The sequence shown here is derived from an EMBL/GenBank/DDBJ whole genome shotgun (WGS) entry which is preliminary data.</text>
</comment>
<feature type="domain" description="HTH lacI-type" evidence="5">
    <location>
        <begin position="9"/>
        <end position="63"/>
    </location>
</feature>
<gene>
    <name evidence="6" type="ORF">KDAU_07900</name>
</gene>
<evidence type="ECO:0000256" key="3">
    <source>
        <dbReference type="ARBA" id="ARBA00023125"/>
    </source>
</evidence>
<keyword evidence="7" id="KW-1185">Reference proteome</keyword>
<dbReference type="PANTHER" id="PTHR30146">
    <property type="entry name" value="LACI-RELATED TRANSCRIPTIONAL REPRESSOR"/>
    <property type="match status" value="1"/>
</dbReference>
<dbReference type="PRINTS" id="PR00036">
    <property type="entry name" value="HTHLACI"/>
</dbReference>
<proteinExistence type="predicted"/>
<dbReference type="AlphaFoldDB" id="A0A401Z9B3"/>
<dbReference type="Pfam" id="PF00356">
    <property type="entry name" value="LacI"/>
    <property type="match status" value="1"/>
</dbReference>
<name>A0A401Z9B3_9CHLR</name>
<dbReference type="EMBL" id="BIFQ01000001">
    <property type="protein sequence ID" value="GCE03461.1"/>
    <property type="molecule type" value="Genomic_DNA"/>
</dbReference>
<dbReference type="GO" id="GO:0000976">
    <property type="term" value="F:transcription cis-regulatory region binding"/>
    <property type="evidence" value="ECO:0007669"/>
    <property type="project" value="TreeGrafter"/>
</dbReference>
<evidence type="ECO:0000313" key="6">
    <source>
        <dbReference type="EMBL" id="GCE03461.1"/>
    </source>
</evidence>
<sequence length="364" mass="39496">MVHSIGRPPTIKDVAAHAGVSVATVSAVLNANKYVSPELAQRVHASVEALGYERNSLAQSLKTQTSHTIGLIISDIMNPFFTHVVRGVEDVANQHGYALILGNTDEDPEKEKNYIRLLESKRVDGLILAAAAGDHTYLRPLPQQRLPLVSLDRSLFEWGIDSILIDNMAGARKAVEHLIQLGHQHIGIITGIAGITTTQERLAGYKLALASHNIPIEPTLIASANSRIEGGAYAARQLLTQAAVRPTALFAMNGLLAIGVLHTLKELELRCPEDIALVSFDDFAWSSVLRPYLTVVSQPTYEMGQKAAQILFERLEKRNASPQEVRLQANLIIRESCGALLHSSASSLHDVGIEPASLSIRSAE</sequence>
<evidence type="ECO:0000313" key="7">
    <source>
        <dbReference type="Proteomes" id="UP000287224"/>
    </source>
</evidence>
<dbReference type="Proteomes" id="UP000287224">
    <property type="component" value="Unassembled WGS sequence"/>
</dbReference>
<dbReference type="PROSITE" id="PS50932">
    <property type="entry name" value="HTH_LACI_2"/>
    <property type="match status" value="1"/>
</dbReference>
<organism evidence="6 7">
    <name type="scientific">Dictyobacter aurantiacus</name>
    <dbReference type="NCBI Taxonomy" id="1936993"/>
    <lineage>
        <taxon>Bacteria</taxon>
        <taxon>Bacillati</taxon>
        <taxon>Chloroflexota</taxon>
        <taxon>Ktedonobacteria</taxon>
        <taxon>Ktedonobacterales</taxon>
        <taxon>Dictyobacteraceae</taxon>
        <taxon>Dictyobacter</taxon>
    </lineage>
</organism>
<keyword evidence="4" id="KW-0804">Transcription</keyword>
<dbReference type="SUPFAM" id="SSF53822">
    <property type="entry name" value="Periplasmic binding protein-like I"/>
    <property type="match status" value="1"/>
</dbReference>
<dbReference type="PANTHER" id="PTHR30146:SF148">
    <property type="entry name" value="HTH-TYPE TRANSCRIPTIONAL REPRESSOR PURR-RELATED"/>
    <property type="match status" value="1"/>
</dbReference>
<evidence type="ECO:0000256" key="2">
    <source>
        <dbReference type="ARBA" id="ARBA00023015"/>
    </source>
</evidence>
<evidence type="ECO:0000256" key="1">
    <source>
        <dbReference type="ARBA" id="ARBA00022491"/>
    </source>
</evidence>
<dbReference type="OrthoDB" id="156657at2"/>